<dbReference type="RefSeq" id="WP_035597280.1">
    <property type="nucleotide sequence ID" value="NZ_ARYM01000009.1"/>
</dbReference>
<dbReference type="Gene3D" id="3.10.180.10">
    <property type="entry name" value="2,3-Dihydroxybiphenyl 1,2-Dioxygenase, domain 1"/>
    <property type="match status" value="1"/>
</dbReference>
<dbReference type="PANTHER" id="PTHR33990">
    <property type="entry name" value="PROTEIN YJDN-RELATED"/>
    <property type="match status" value="1"/>
</dbReference>
<dbReference type="InterPro" id="IPR009725">
    <property type="entry name" value="3_dmu_93_MTrfase"/>
</dbReference>
<dbReference type="PATRIC" id="fig|1280954.3.peg.1795"/>
<keyword evidence="3" id="KW-1185">Reference proteome</keyword>
<name>A0A062VE75_9PROT</name>
<dbReference type="GO" id="GO:0008168">
    <property type="term" value="F:methyltransferase activity"/>
    <property type="evidence" value="ECO:0007669"/>
    <property type="project" value="UniProtKB-KW"/>
</dbReference>
<dbReference type="STRING" id="1280954.HPO_08863"/>
<proteinExistence type="predicted"/>
<dbReference type="EMBL" id="ARYM01000009">
    <property type="protein sequence ID" value="KCZ98653.1"/>
    <property type="molecule type" value="Genomic_DNA"/>
</dbReference>
<comment type="caution">
    <text evidence="2">The sequence shown here is derived from an EMBL/GenBank/DDBJ whole genome shotgun (WGS) entry which is preliminary data.</text>
</comment>
<dbReference type="eggNOG" id="COG3865">
    <property type="taxonomic scope" value="Bacteria"/>
</dbReference>
<evidence type="ECO:0000313" key="3">
    <source>
        <dbReference type="Proteomes" id="UP000027100"/>
    </source>
</evidence>
<dbReference type="Pfam" id="PF06983">
    <property type="entry name" value="3-dmu-9_3-mt"/>
    <property type="match status" value="1"/>
</dbReference>
<organism evidence="2 3">
    <name type="scientific">Hyphomonas polymorpha PS728</name>
    <dbReference type="NCBI Taxonomy" id="1280954"/>
    <lineage>
        <taxon>Bacteria</taxon>
        <taxon>Pseudomonadati</taxon>
        <taxon>Pseudomonadota</taxon>
        <taxon>Alphaproteobacteria</taxon>
        <taxon>Hyphomonadales</taxon>
        <taxon>Hyphomonadaceae</taxon>
        <taxon>Hyphomonas</taxon>
    </lineage>
</organism>
<reference evidence="2 3" key="1">
    <citation type="journal article" date="2014" name="Antonie Van Leeuwenhoek">
        <title>Hyphomonas beringensis sp. nov. and Hyphomonas chukchiensis sp. nov., isolated from surface seawater of the Bering Sea and Chukchi Sea.</title>
        <authorList>
            <person name="Li C."/>
            <person name="Lai Q."/>
            <person name="Li G."/>
            <person name="Dong C."/>
            <person name="Wang J."/>
            <person name="Liao Y."/>
            <person name="Shao Z."/>
        </authorList>
    </citation>
    <scope>NUCLEOTIDE SEQUENCE [LARGE SCALE GENOMIC DNA]</scope>
    <source>
        <strain evidence="2 3">PS728</strain>
    </source>
</reference>
<dbReference type="InterPro" id="IPR028973">
    <property type="entry name" value="PhnB-like"/>
</dbReference>
<dbReference type="GO" id="GO:0032259">
    <property type="term" value="P:methylation"/>
    <property type="evidence" value="ECO:0007669"/>
    <property type="project" value="UniProtKB-KW"/>
</dbReference>
<protein>
    <submittedName>
        <fullName evidence="2">3-demethylubiquinone-9 3-methyltransferase</fullName>
    </submittedName>
</protein>
<keyword evidence="2" id="KW-0830">Ubiquinone</keyword>
<accession>A0A062VE75</accession>
<dbReference type="PANTHER" id="PTHR33990:SF2">
    <property type="entry name" value="PHNB-LIKE DOMAIN-CONTAINING PROTEIN"/>
    <property type="match status" value="1"/>
</dbReference>
<keyword evidence="2" id="KW-0489">Methyltransferase</keyword>
<dbReference type="Proteomes" id="UP000027100">
    <property type="component" value="Unassembled WGS sequence"/>
</dbReference>
<sequence>MLTLVPNLWFDNDALEAAEFYTGLFPDSRIEAVRRAPADNPHNPGVPKGAVMVVEFTIRGQKFAAINGGPVFPQTEAFSLLIECETQEEVDYYWDALIAGGGSASQCGWCKDRFGLSWQVSPRRLEELVWSDDPGTAERAMTAMLGMTKIDIAALEAAARPERLSRS</sequence>
<dbReference type="SUPFAM" id="SSF54593">
    <property type="entry name" value="Glyoxalase/Bleomycin resistance protein/Dihydroxybiphenyl dioxygenase"/>
    <property type="match status" value="1"/>
</dbReference>
<feature type="domain" description="PhnB-like" evidence="1">
    <location>
        <begin position="4"/>
        <end position="120"/>
    </location>
</feature>
<dbReference type="AlphaFoldDB" id="A0A062VE75"/>
<dbReference type="CDD" id="cd06588">
    <property type="entry name" value="PhnB_like"/>
    <property type="match status" value="1"/>
</dbReference>
<evidence type="ECO:0000313" key="2">
    <source>
        <dbReference type="EMBL" id="KCZ98653.1"/>
    </source>
</evidence>
<dbReference type="OrthoDB" id="9806473at2"/>
<gene>
    <name evidence="2" type="ORF">HPO_08863</name>
</gene>
<dbReference type="PIRSF" id="PIRSF021700">
    <property type="entry name" value="3_dmu_93_MTrfase"/>
    <property type="match status" value="1"/>
</dbReference>
<evidence type="ECO:0000259" key="1">
    <source>
        <dbReference type="Pfam" id="PF06983"/>
    </source>
</evidence>
<dbReference type="InterPro" id="IPR029068">
    <property type="entry name" value="Glyas_Bleomycin-R_OHBP_Dase"/>
</dbReference>
<keyword evidence="2" id="KW-0808">Transferase</keyword>